<protein>
    <recommendedName>
        <fullName evidence="3">Positive regulator of sigma E activity</fullName>
    </recommendedName>
</protein>
<dbReference type="PANTHER" id="PTHR35867:SF1">
    <property type="entry name" value="PROTEIN RSEC"/>
    <property type="match status" value="1"/>
</dbReference>
<keyword evidence="1" id="KW-0472">Membrane</keyword>
<evidence type="ECO:0000313" key="2">
    <source>
        <dbReference type="EMBL" id="HGT47795.1"/>
    </source>
</evidence>
<dbReference type="Pfam" id="PF04246">
    <property type="entry name" value="RseC_MucC"/>
    <property type="match status" value="1"/>
</dbReference>
<keyword evidence="1" id="KW-1133">Transmembrane helix</keyword>
<dbReference type="AlphaFoldDB" id="A0A832DK38"/>
<dbReference type="EMBL" id="DSVI01000008">
    <property type="protein sequence ID" value="HGT47795.1"/>
    <property type="molecule type" value="Genomic_DNA"/>
</dbReference>
<dbReference type="InterPro" id="IPR007359">
    <property type="entry name" value="SigmaE_reg_RseC_MucC"/>
</dbReference>
<accession>A0A832DK38</accession>
<comment type="caution">
    <text evidence="2">The sequence shown here is derived from an EMBL/GenBank/DDBJ whole genome shotgun (WGS) entry which is preliminary data.</text>
</comment>
<proteinExistence type="predicted"/>
<dbReference type="PANTHER" id="PTHR35867">
    <property type="entry name" value="PROTEIN RSEC"/>
    <property type="match status" value="1"/>
</dbReference>
<reference evidence="2" key="1">
    <citation type="journal article" date="2020" name="mSystems">
        <title>Genome- and Community-Level Interaction Insights into Carbon Utilization and Element Cycling Functions of Hydrothermarchaeota in Hydrothermal Sediment.</title>
        <authorList>
            <person name="Zhou Z."/>
            <person name="Liu Y."/>
            <person name="Xu W."/>
            <person name="Pan J."/>
            <person name="Luo Z.H."/>
            <person name="Li M."/>
        </authorList>
    </citation>
    <scope>NUCLEOTIDE SEQUENCE [LARGE SCALE GENOMIC DNA]</scope>
    <source>
        <strain evidence="2">SpSt-500</strain>
    </source>
</reference>
<gene>
    <name evidence="2" type="ORF">ENS56_07155</name>
</gene>
<sequence>MYKEELTEEGIVKQSKDGIAEIIISDSNHCEECSAKIYCKPGNEKFRTLLAKDPFNSEAGDKVIVKINGSRILKASIQLYGITLLILLIGIVVGMNLFNSNKELYSTILGITLSGIYLTIISLTSKKTDYTSYPEIFQVKKPSGSF</sequence>
<feature type="transmembrane region" description="Helical" evidence="1">
    <location>
        <begin position="104"/>
        <end position="123"/>
    </location>
</feature>
<evidence type="ECO:0000256" key="1">
    <source>
        <dbReference type="SAM" id="Phobius"/>
    </source>
</evidence>
<name>A0A832DK38_9BACT</name>
<keyword evidence="1" id="KW-0812">Transmembrane</keyword>
<evidence type="ECO:0008006" key="3">
    <source>
        <dbReference type="Google" id="ProtNLM"/>
    </source>
</evidence>
<feature type="transmembrane region" description="Helical" evidence="1">
    <location>
        <begin position="79"/>
        <end position="98"/>
    </location>
</feature>
<organism evidence="2">
    <name type="scientific">Ignavibacterium album</name>
    <dbReference type="NCBI Taxonomy" id="591197"/>
    <lineage>
        <taxon>Bacteria</taxon>
        <taxon>Pseudomonadati</taxon>
        <taxon>Ignavibacteriota</taxon>
        <taxon>Ignavibacteria</taxon>
        <taxon>Ignavibacteriales</taxon>
        <taxon>Ignavibacteriaceae</taxon>
        <taxon>Ignavibacterium</taxon>
    </lineage>
</organism>